<dbReference type="GO" id="GO:0006308">
    <property type="term" value="P:DNA catabolic process"/>
    <property type="evidence" value="ECO:0007669"/>
    <property type="project" value="UniProtKB-UniRule"/>
</dbReference>
<dbReference type="InterPro" id="IPR003753">
    <property type="entry name" value="Exonuc_VII_L"/>
</dbReference>
<dbReference type="Pfam" id="PF13742">
    <property type="entry name" value="tRNA_anti_2"/>
    <property type="match status" value="1"/>
</dbReference>
<dbReference type="PANTHER" id="PTHR30008:SF0">
    <property type="entry name" value="EXODEOXYRIBONUCLEASE 7 LARGE SUBUNIT"/>
    <property type="match status" value="1"/>
</dbReference>
<dbReference type="GO" id="GO:0005737">
    <property type="term" value="C:cytoplasm"/>
    <property type="evidence" value="ECO:0007669"/>
    <property type="project" value="UniProtKB-SubCell"/>
</dbReference>
<keyword evidence="2 5" id="KW-0540">Nuclease</keyword>
<protein>
    <recommendedName>
        <fullName evidence="5">Exodeoxyribonuclease 7 large subunit</fullName>
        <ecNumber evidence="5">3.1.11.6</ecNumber>
    </recommendedName>
</protein>
<dbReference type="Proteomes" id="UP000485569">
    <property type="component" value="Unassembled WGS sequence"/>
</dbReference>
<comment type="subcellular location">
    <subcellularLocation>
        <location evidence="5">Cytoplasm</location>
    </subcellularLocation>
</comment>
<reference evidence="8" key="1">
    <citation type="submission" date="2017-02" db="EMBL/GenBank/DDBJ databases">
        <title>Delving into the versatile metabolic prowess of the omnipresent phylum Bacteroidetes.</title>
        <authorList>
            <person name="Nobu M.K."/>
            <person name="Mei R."/>
            <person name="Narihiro T."/>
            <person name="Kuroda K."/>
            <person name="Liu W.-T."/>
        </authorList>
    </citation>
    <scope>NUCLEOTIDE SEQUENCE</scope>
    <source>
        <strain evidence="8">ADurb.Bin276</strain>
    </source>
</reference>
<feature type="domain" description="Exonuclease VII large subunit C-terminal" evidence="6">
    <location>
        <begin position="142"/>
        <end position="431"/>
    </location>
</feature>
<dbReference type="GO" id="GO:0003676">
    <property type="term" value="F:nucleic acid binding"/>
    <property type="evidence" value="ECO:0007669"/>
    <property type="project" value="InterPro"/>
</dbReference>
<evidence type="ECO:0000313" key="8">
    <source>
        <dbReference type="EMBL" id="OQA54424.1"/>
    </source>
</evidence>
<keyword evidence="1" id="KW-0963">Cytoplasm</keyword>
<dbReference type="PANTHER" id="PTHR30008">
    <property type="entry name" value="EXODEOXYRIBONUCLEASE 7 LARGE SUBUNIT"/>
    <property type="match status" value="1"/>
</dbReference>
<keyword evidence="3 5" id="KW-0378">Hydrolase</keyword>
<evidence type="ECO:0000256" key="2">
    <source>
        <dbReference type="ARBA" id="ARBA00022722"/>
    </source>
</evidence>
<comment type="catalytic activity">
    <reaction evidence="5">
        <text>Exonucleolytic cleavage in either 5'- to 3'- or 3'- to 5'-direction to yield nucleoside 5'-phosphates.</text>
        <dbReference type="EC" id="3.1.11.6"/>
    </reaction>
</comment>
<dbReference type="EMBL" id="MWBQ01000212">
    <property type="protein sequence ID" value="OQA54424.1"/>
    <property type="molecule type" value="Genomic_DNA"/>
</dbReference>
<evidence type="ECO:0000256" key="1">
    <source>
        <dbReference type="ARBA" id="ARBA00022490"/>
    </source>
</evidence>
<comment type="caution">
    <text evidence="8">The sequence shown here is derived from an EMBL/GenBank/DDBJ whole genome shotgun (WGS) entry which is preliminary data.</text>
</comment>
<proteinExistence type="inferred from homology"/>
<gene>
    <name evidence="8" type="primary">xseA</name>
    <name evidence="8" type="ORF">BWY41_02076</name>
</gene>
<dbReference type="InterPro" id="IPR025824">
    <property type="entry name" value="OB-fold_nuc-bd_dom"/>
</dbReference>
<feature type="domain" description="OB-fold nucleic acid binding" evidence="7">
    <location>
        <begin position="12"/>
        <end position="117"/>
    </location>
</feature>
<organism evidence="8">
    <name type="scientific">Candidatus Atribacter allofermentans</name>
    <dbReference type="NCBI Taxonomy" id="1852833"/>
    <lineage>
        <taxon>Bacteria</taxon>
        <taxon>Pseudomonadati</taxon>
        <taxon>Atribacterota</taxon>
        <taxon>Atribacteria</taxon>
        <taxon>Atribacterales</taxon>
        <taxon>Atribacteraceae</taxon>
        <taxon>Atribacter</taxon>
    </lineage>
</organism>
<dbReference type="Pfam" id="PF02601">
    <property type="entry name" value="Exonuc_VII_L"/>
    <property type="match status" value="1"/>
</dbReference>
<dbReference type="GO" id="GO:0009318">
    <property type="term" value="C:exodeoxyribonuclease VII complex"/>
    <property type="evidence" value="ECO:0007669"/>
    <property type="project" value="UniProtKB-UniRule"/>
</dbReference>
<evidence type="ECO:0000256" key="3">
    <source>
        <dbReference type="ARBA" id="ARBA00022801"/>
    </source>
</evidence>
<evidence type="ECO:0000259" key="6">
    <source>
        <dbReference type="Pfam" id="PF02601"/>
    </source>
</evidence>
<evidence type="ECO:0000256" key="5">
    <source>
        <dbReference type="RuleBase" id="RU004355"/>
    </source>
</evidence>
<keyword evidence="4 5" id="KW-0269">Exonuclease</keyword>
<evidence type="ECO:0000259" key="7">
    <source>
        <dbReference type="Pfam" id="PF13742"/>
    </source>
</evidence>
<dbReference type="GO" id="GO:0008855">
    <property type="term" value="F:exodeoxyribonuclease VII activity"/>
    <property type="evidence" value="ECO:0007669"/>
    <property type="project" value="UniProtKB-UniRule"/>
</dbReference>
<sequence>MSDRMLASQFISLYDLCVLIREVVGDNFPEYIWVVAEIASIKENQNGHCYLELVDKNEEKVIAQARATIWAYNYRSLAHKFEKATGETLKRGMKILFSAQVQYHEVYGLSLNIRDIDPTYSTGEMARKKRETVERLLREGLLELNKSLLLPLVPQRIAIISSPTAAGYGDFMTHLQENSYGYRFSLSLFQALMQGEEASFSIIAALQKIKKQIDLFDLVVIIRGGGSQIDLSCFDDYELSAGIARFPLPVVTGIGHERDDTVVDMVAHTKKKTPTAVAEFIISGVRLFETQIEDLQNSIIRYSDRLLENSRYSLQENLNTLNHVLKNILSYSFSKHQLLVIRFCLASRKNFSDHQNRLSLVLQKVNAVFWQKFQEAKNKYFLLEQSIYHFNPVNLMKRGFSVARINGNLLTSIKQAKSGQTITTQLLDGLILSKVEDES</sequence>
<dbReference type="AlphaFoldDB" id="A0A1V5SJB3"/>
<accession>A0A1V5SJB3</accession>
<name>A0A1V5SJB3_9BACT</name>
<dbReference type="NCBIfam" id="TIGR00237">
    <property type="entry name" value="xseA"/>
    <property type="match status" value="1"/>
</dbReference>
<dbReference type="InterPro" id="IPR020579">
    <property type="entry name" value="Exonuc_VII_lsu_C"/>
</dbReference>
<dbReference type="EC" id="3.1.11.6" evidence="5"/>
<comment type="similarity">
    <text evidence="5">Belongs to the XseA family.</text>
</comment>
<evidence type="ECO:0000256" key="4">
    <source>
        <dbReference type="ARBA" id="ARBA00022839"/>
    </source>
</evidence>
<dbReference type="CDD" id="cd04489">
    <property type="entry name" value="ExoVII_LU_OBF"/>
    <property type="match status" value="1"/>
</dbReference>